<dbReference type="SUPFAM" id="SSF51126">
    <property type="entry name" value="Pectin lyase-like"/>
    <property type="match status" value="1"/>
</dbReference>
<dbReference type="Pfam" id="PF13229">
    <property type="entry name" value="Beta_helix"/>
    <property type="match status" value="1"/>
</dbReference>
<comment type="catalytic activity">
    <reaction evidence="1">
        <text>Hydrolysis of terminal, non-reducing alpha-D-galactose residues in alpha-D-galactosides, including galactose oligosaccharides, galactomannans and galactolipids.</text>
        <dbReference type="EC" id="3.2.1.22"/>
    </reaction>
</comment>
<feature type="domain" description="GLAA-B beta-barrel" evidence="8">
    <location>
        <begin position="142"/>
        <end position="236"/>
    </location>
</feature>
<evidence type="ECO:0000313" key="11">
    <source>
        <dbReference type="Proteomes" id="UP000283369"/>
    </source>
</evidence>
<evidence type="ECO:0000256" key="6">
    <source>
        <dbReference type="ARBA" id="ARBA00023295"/>
    </source>
</evidence>
<protein>
    <submittedName>
        <fullName evidence="10">Right-handed parallel beta-helix repeat-containing protein</fullName>
    </submittedName>
</protein>
<evidence type="ECO:0000256" key="1">
    <source>
        <dbReference type="ARBA" id="ARBA00001255"/>
    </source>
</evidence>
<dbReference type="Gene3D" id="2.160.20.10">
    <property type="entry name" value="Single-stranded right-handed beta-helix, Pectin lyase-like"/>
    <property type="match status" value="2"/>
</dbReference>
<dbReference type="AlphaFoldDB" id="A0A412VZU5"/>
<dbReference type="InterPro" id="IPR012334">
    <property type="entry name" value="Pectin_lyas_fold"/>
</dbReference>
<feature type="domain" description="GLAA-B beta-barrel" evidence="9">
    <location>
        <begin position="355"/>
        <end position="419"/>
    </location>
</feature>
<keyword evidence="5" id="KW-0378">Hydrolase</keyword>
<dbReference type="PROSITE" id="PS51257">
    <property type="entry name" value="PROKAR_LIPOPROTEIN"/>
    <property type="match status" value="1"/>
</dbReference>
<evidence type="ECO:0000313" key="10">
    <source>
        <dbReference type="EMBL" id="RGV15699.1"/>
    </source>
</evidence>
<accession>A0A412VZU5</accession>
<dbReference type="EMBL" id="QRYV01000015">
    <property type="protein sequence ID" value="RGV15699.1"/>
    <property type="molecule type" value="Genomic_DNA"/>
</dbReference>
<gene>
    <name evidence="10" type="ORF">DWW25_07975</name>
</gene>
<dbReference type="GO" id="GO:0004557">
    <property type="term" value="F:alpha-galactosidase activity"/>
    <property type="evidence" value="ECO:0007669"/>
    <property type="project" value="UniProtKB-EC"/>
</dbReference>
<dbReference type="InterPro" id="IPR056441">
    <property type="entry name" value="Beta-barrel_GLAA-B_II"/>
</dbReference>
<organism evidence="10 11">
    <name type="scientific">Bacteroides xylanisolvens</name>
    <dbReference type="NCBI Taxonomy" id="371601"/>
    <lineage>
        <taxon>Bacteria</taxon>
        <taxon>Pseudomonadati</taxon>
        <taxon>Bacteroidota</taxon>
        <taxon>Bacteroidia</taxon>
        <taxon>Bacteroidales</taxon>
        <taxon>Bacteroidaceae</taxon>
        <taxon>Bacteroides</taxon>
    </lineage>
</organism>
<evidence type="ECO:0000259" key="8">
    <source>
        <dbReference type="Pfam" id="PF23763"/>
    </source>
</evidence>
<evidence type="ECO:0000256" key="4">
    <source>
        <dbReference type="ARBA" id="ARBA00022737"/>
    </source>
</evidence>
<dbReference type="Pfam" id="PF23764">
    <property type="entry name" value="Beta-barrel_GLAA-B_II"/>
    <property type="match status" value="1"/>
</dbReference>
<dbReference type="InterPro" id="IPR057275">
    <property type="entry name" value="Beta-barrel_GLAA-B_I"/>
</dbReference>
<keyword evidence="6" id="KW-0326">Glycosidase</keyword>
<feature type="domain" description="Right handed beta helix" evidence="7">
    <location>
        <begin position="422"/>
        <end position="541"/>
    </location>
</feature>
<evidence type="ECO:0000259" key="7">
    <source>
        <dbReference type="Pfam" id="PF13229"/>
    </source>
</evidence>
<dbReference type="InterPro" id="IPR011050">
    <property type="entry name" value="Pectin_lyase_fold/virulence"/>
</dbReference>
<dbReference type="Proteomes" id="UP000283369">
    <property type="component" value="Unassembled WGS sequence"/>
</dbReference>
<dbReference type="InterPro" id="IPR039448">
    <property type="entry name" value="Beta_helix"/>
</dbReference>
<comment type="catalytic activity">
    <reaction evidence="2">
        <text>Hydrolysis of terminal, non-reducing branched (1-&gt;3)-alpha-D-galactosidic residues, producing free D-galactose.</text>
        <dbReference type="EC" id="3.2.1.n1"/>
    </reaction>
</comment>
<keyword evidence="4" id="KW-0677">Repeat</keyword>
<reference evidence="10 11" key="1">
    <citation type="submission" date="2018-08" db="EMBL/GenBank/DDBJ databases">
        <title>A genome reference for cultivated species of the human gut microbiota.</title>
        <authorList>
            <person name="Zou Y."/>
            <person name="Xue W."/>
            <person name="Luo G."/>
        </authorList>
    </citation>
    <scope>NUCLEOTIDE SEQUENCE [LARGE SCALE GENOMIC DNA]</scope>
    <source>
        <strain evidence="10 11">AF14-7</strain>
    </source>
</reference>
<dbReference type="Pfam" id="PF23763">
    <property type="entry name" value="Beta-barrel_GLAA-B_I"/>
    <property type="match status" value="1"/>
</dbReference>
<evidence type="ECO:0000256" key="3">
    <source>
        <dbReference type="ARBA" id="ARBA00022729"/>
    </source>
</evidence>
<dbReference type="InterPro" id="IPR006626">
    <property type="entry name" value="PbH1"/>
</dbReference>
<evidence type="ECO:0000256" key="5">
    <source>
        <dbReference type="ARBA" id="ARBA00022801"/>
    </source>
</evidence>
<comment type="caution">
    <text evidence="10">The sequence shown here is derived from an EMBL/GenBank/DDBJ whole genome shotgun (WGS) entry which is preliminary data.</text>
</comment>
<evidence type="ECO:0000256" key="2">
    <source>
        <dbReference type="ARBA" id="ARBA00001271"/>
    </source>
</evidence>
<evidence type="ECO:0000259" key="9">
    <source>
        <dbReference type="Pfam" id="PF23764"/>
    </source>
</evidence>
<proteinExistence type="predicted"/>
<dbReference type="SMART" id="SM00710">
    <property type="entry name" value="PbH1"/>
    <property type="match status" value="5"/>
</dbReference>
<keyword evidence="3" id="KW-0732">Signal</keyword>
<sequence length="581" mass="65372">MIMRTKIMLIGALLFVWSASCLGSKTVNILDYGASSGGSDCVQALQKALEECRHYPGSTLFFPKGDYHFYPDYGKDKYVFVSNNDEGLKRVIFLLEDFRELTIEGDGSQFVFHGFVNPFIVEHSSNILLRNFSVDCSRSFHSESIILANHARGIDIEIPENYPYRINNGVLLFTDGQREEQRKTTVSKVSVYPYGSLLEYDPVKKETAYMVHDYYLDGNPLPADSLGGRRVRIYLDGLTGTPGNVMTFAPSHRNYPGFILTDSRNIKFEEVTIYHSGGMGIVGQRTDNVSVLRCRVTPSEGRLVSCTADATHFSNCTGKIELGNNLFENQKDDATNIHGIYVQIVAVEAPDIVVTELKHSQQFGFDFLKEGKEIEIVGGKSLITKSRNKVLEAERINKSLTRIKLTEPLPVGTGMGDAIAEIRAYPEIHIYGNTIRRNRARGMLLNCRGKTVVENNYFHNPGAAILFEGDASFWFEQGGVSDCVIRNNIFDNCLYGVWGEAVIDVAAGIHEEREKSRYNKNIRITDNTFRTFDKGLLLHAYGVDGLVWKNNKIERTTDYSPVRTYESPFKISDSDHINIQE</sequence>
<name>A0A412VZU5_9BACE</name>